<dbReference type="Gramene" id="Os11t0666100-01">
    <property type="protein sequence ID" value="Os11t0666100-01"/>
    <property type="gene ID" value="Os11g0666100"/>
</dbReference>
<accession>A0A0N7KTB7</accession>
<dbReference type="PaxDb" id="39947-A0A0N7KTB7"/>
<protein>
    <submittedName>
        <fullName evidence="2">Os11g0666100 protein</fullName>
    </submittedName>
</protein>
<evidence type="ECO:0000259" key="1">
    <source>
        <dbReference type="Pfam" id="PF19584"/>
    </source>
</evidence>
<keyword evidence="3" id="KW-1185">Reference proteome</keyword>
<dbReference type="STRING" id="39947.A0A0N7KTB7"/>
<dbReference type="FunCoup" id="A0A0N7KTB7">
    <property type="interactions" value="2"/>
</dbReference>
<dbReference type="InterPro" id="IPR059179">
    <property type="entry name" value="MLKL-like_MCAfunc"/>
</dbReference>
<gene>
    <name evidence="2" type="ordered locus">Os11g0666100</name>
    <name evidence="2" type="ORF">OSNPB_110666100</name>
</gene>
<dbReference type="PANTHER" id="PTHR46604">
    <property type="entry name" value="PROTEIN MID1-COMPLEMENTING ACTIVITY 1"/>
    <property type="match status" value="1"/>
</dbReference>
<dbReference type="GO" id="GO:0007166">
    <property type="term" value="P:cell surface receptor signaling pathway"/>
    <property type="evidence" value="ECO:0007669"/>
    <property type="project" value="InterPro"/>
</dbReference>
<evidence type="ECO:0000313" key="3">
    <source>
        <dbReference type="Proteomes" id="UP000059680"/>
    </source>
</evidence>
<dbReference type="InterPro" id="IPR045766">
    <property type="entry name" value="MCAfunc"/>
</dbReference>
<sequence>RNKEQNPDLSAIALWDVTGHAATVAQLVGADVGGLISMIMQAAMTAQQNKKECEQLARRVFTIAELLQHLQDPEVLRRPEIRRPLTGLDDTLREAHELVLSCQDKSAVYRLVMAGRQAERFRDVQSRIDSYLLVFPFISHIDITRRLDRIYNILLPTNTPGPSTPAFPVPPNPVPAAQVYIEMGRLKHSIVCTCTTTNCNSFDLVFSSSFLSDVYSSIY</sequence>
<dbReference type="SMR" id="A0A0N7KTB7"/>
<reference evidence="3" key="1">
    <citation type="journal article" date="2005" name="Nature">
        <title>The map-based sequence of the rice genome.</title>
        <authorList>
            <consortium name="International rice genome sequencing project (IRGSP)"/>
            <person name="Matsumoto T."/>
            <person name="Wu J."/>
            <person name="Kanamori H."/>
            <person name="Katayose Y."/>
            <person name="Fujisawa M."/>
            <person name="Namiki N."/>
            <person name="Mizuno H."/>
            <person name="Yamamoto K."/>
            <person name="Antonio B.A."/>
            <person name="Baba T."/>
            <person name="Sakata K."/>
            <person name="Nagamura Y."/>
            <person name="Aoki H."/>
            <person name="Arikawa K."/>
            <person name="Arita K."/>
            <person name="Bito T."/>
            <person name="Chiden Y."/>
            <person name="Fujitsuka N."/>
            <person name="Fukunaka R."/>
            <person name="Hamada M."/>
            <person name="Harada C."/>
            <person name="Hayashi A."/>
            <person name="Hijishita S."/>
            <person name="Honda M."/>
            <person name="Hosokawa S."/>
            <person name="Ichikawa Y."/>
            <person name="Idonuma A."/>
            <person name="Iijima M."/>
            <person name="Ikeda M."/>
            <person name="Ikeno M."/>
            <person name="Ito K."/>
            <person name="Ito S."/>
            <person name="Ito T."/>
            <person name="Ito Y."/>
            <person name="Ito Y."/>
            <person name="Iwabuchi A."/>
            <person name="Kamiya K."/>
            <person name="Karasawa W."/>
            <person name="Kurita K."/>
            <person name="Katagiri S."/>
            <person name="Kikuta A."/>
            <person name="Kobayashi H."/>
            <person name="Kobayashi N."/>
            <person name="Machita K."/>
            <person name="Maehara T."/>
            <person name="Masukawa M."/>
            <person name="Mizubayashi T."/>
            <person name="Mukai Y."/>
            <person name="Nagasaki H."/>
            <person name="Nagata Y."/>
            <person name="Naito S."/>
            <person name="Nakashima M."/>
            <person name="Nakama Y."/>
            <person name="Nakamichi Y."/>
            <person name="Nakamura M."/>
            <person name="Meguro A."/>
            <person name="Negishi M."/>
            <person name="Ohta I."/>
            <person name="Ohta T."/>
            <person name="Okamoto M."/>
            <person name="Ono N."/>
            <person name="Saji S."/>
            <person name="Sakaguchi M."/>
            <person name="Sakai K."/>
            <person name="Shibata M."/>
            <person name="Shimokawa T."/>
            <person name="Song J."/>
            <person name="Takazaki Y."/>
            <person name="Terasawa K."/>
            <person name="Tsugane M."/>
            <person name="Tsuji K."/>
            <person name="Ueda S."/>
            <person name="Waki K."/>
            <person name="Yamagata H."/>
            <person name="Yamamoto M."/>
            <person name="Yamamoto S."/>
            <person name="Yamane H."/>
            <person name="Yoshiki S."/>
            <person name="Yoshihara R."/>
            <person name="Yukawa K."/>
            <person name="Zhong H."/>
            <person name="Yano M."/>
            <person name="Yuan Q."/>
            <person name="Ouyang S."/>
            <person name="Liu J."/>
            <person name="Jones K.M."/>
            <person name="Gansberger K."/>
            <person name="Moffat K."/>
            <person name="Hill J."/>
            <person name="Bera J."/>
            <person name="Fadrosh D."/>
            <person name="Jin S."/>
            <person name="Johri S."/>
            <person name="Kim M."/>
            <person name="Overton L."/>
            <person name="Reardon M."/>
            <person name="Tsitrin T."/>
            <person name="Vuong H."/>
            <person name="Weaver B."/>
            <person name="Ciecko A."/>
            <person name="Tallon L."/>
            <person name="Jackson J."/>
            <person name="Pai G."/>
            <person name="Aken S.V."/>
            <person name="Utterback T."/>
            <person name="Reidmuller S."/>
            <person name="Feldblyum T."/>
            <person name="Hsiao J."/>
            <person name="Zismann V."/>
            <person name="Iobst S."/>
            <person name="de Vazeille A.R."/>
            <person name="Buell C.R."/>
            <person name="Ying K."/>
            <person name="Li Y."/>
            <person name="Lu T."/>
            <person name="Huang Y."/>
            <person name="Zhao Q."/>
            <person name="Feng Q."/>
            <person name="Zhang L."/>
            <person name="Zhu J."/>
            <person name="Weng Q."/>
            <person name="Mu J."/>
            <person name="Lu Y."/>
            <person name="Fan D."/>
            <person name="Liu Y."/>
            <person name="Guan J."/>
            <person name="Zhang Y."/>
            <person name="Yu S."/>
            <person name="Liu X."/>
            <person name="Zhang Y."/>
            <person name="Hong G."/>
            <person name="Han B."/>
            <person name="Choisne N."/>
            <person name="Demange N."/>
            <person name="Orjeda G."/>
            <person name="Samain S."/>
            <person name="Cattolico L."/>
            <person name="Pelletier E."/>
            <person name="Couloux A."/>
            <person name="Segurens B."/>
            <person name="Wincker P."/>
            <person name="D'Hont A."/>
            <person name="Scarpelli C."/>
            <person name="Weissenbach J."/>
            <person name="Salanoubat M."/>
            <person name="Quetier F."/>
            <person name="Yu Y."/>
            <person name="Kim H.R."/>
            <person name="Rambo T."/>
            <person name="Currie J."/>
            <person name="Collura K."/>
            <person name="Luo M."/>
            <person name="Yang T."/>
            <person name="Ammiraju J.S.S."/>
            <person name="Engler F."/>
            <person name="Soderlund C."/>
            <person name="Wing R.A."/>
            <person name="Palmer L.E."/>
            <person name="de la Bastide M."/>
            <person name="Spiegel L."/>
            <person name="Nascimento L."/>
            <person name="Zutavern T."/>
            <person name="O'Shaughnessy A."/>
            <person name="Dike S."/>
            <person name="Dedhia N."/>
            <person name="Preston R."/>
            <person name="Balija V."/>
            <person name="McCombie W.R."/>
            <person name="Chow T."/>
            <person name="Chen H."/>
            <person name="Chung M."/>
            <person name="Chen C."/>
            <person name="Shaw J."/>
            <person name="Wu H."/>
            <person name="Hsiao K."/>
            <person name="Chao Y."/>
            <person name="Chu M."/>
            <person name="Cheng C."/>
            <person name="Hour A."/>
            <person name="Lee P."/>
            <person name="Lin S."/>
            <person name="Lin Y."/>
            <person name="Liou J."/>
            <person name="Liu S."/>
            <person name="Hsing Y."/>
            <person name="Raghuvanshi S."/>
            <person name="Mohanty A."/>
            <person name="Bharti A.K."/>
            <person name="Gaur A."/>
            <person name="Gupta V."/>
            <person name="Kumar D."/>
            <person name="Ravi V."/>
            <person name="Vij S."/>
            <person name="Kapur A."/>
            <person name="Khurana P."/>
            <person name="Khurana P."/>
            <person name="Khurana J.P."/>
            <person name="Tyagi A.K."/>
            <person name="Gaikwad K."/>
            <person name="Singh A."/>
            <person name="Dalal V."/>
            <person name="Srivastava S."/>
            <person name="Dixit A."/>
            <person name="Pal A.K."/>
            <person name="Ghazi I.A."/>
            <person name="Yadav M."/>
            <person name="Pandit A."/>
            <person name="Bhargava A."/>
            <person name="Sureshbabu K."/>
            <person name="Batra K."/>
            <person name="Sharma T.R."/>
            <person name="Mohapatra T."/>
            <person name="Singh N.K."/>
            <person name="Messing J."/>
            <person name="Nelson A.B."/>
            <person name="Fuks G."/>
            <person name="Kavchok S."/>
            <person name="Keizer G."/>
            <person name="Linton E."/>
            <person name="Llaca V."/>
            <person name="Song R."/>
            <person name="Tanyolac B."/>
            <person name="Young S."/>
            <person name="Ho-Il K."/>
            <person name="Hahn J.H."/>
            <person name="Sangsakoo G."/>
            <person name="Vanavichit A."/>
            <person name="de Mattos Luiz.A.T."/>
            <person name="Zimmer P.D."/>
            <person name="Malone G."/>
            <person name="Dellagostin O."/>
            <person name="de Oliveira A.C."/>
            <person name="Bevan M."/>
            <person name="Bancroft I."/>
            <person name="Minx P."/>
            <person name="Cordum H."/>
            <person name="Wilson R."/>
            <person name="Cheng Z."/>
            <person name="Jin W."/>
            <person name="Jiang J."/>
            <person name="Leong S.A."/>
            <person name="Iwama H."/>
            <person name="Gojobori T."/>
            <person name="Itoh T."/>
            <person name="Niimura Y."/>
            <person name="Fujii Y."/>
            <person name="Habara T."/>
            <person name="Sakai H."/>
            <person name="Sato Y."/>
            <person name="Wilson G."/>
            <person name="Kumar K."/>
            <person name="McCouch S."/>
            <person name="Juretic N."/>
            <person name="Hoen D."/>
            <person name="Wright S."/>
            <person name="Bruskiewich R."/>
            <person name="Bureau T."/>
            <person name="Miyao A."/>
            <person name="Hirochika H."/>
            <person name="Nishikawa T."/>
            <person name="Kadowaki K."/>
            <person name="Sugiura M."/>
            <person name="Burr B."/>
            <person name="Sasaki T."/>
        </authorList>
    </citation>
    <scope>NUCLEOTIDE SEQUENCE [LARGE SCALE GENOMIC DNA]</scope>
    <source>
        <strain evidence="3">cv. Nipponbare</strain>
    </source>
</reference>
<dbReference type="Gene3D" id="1.20.930.20">
    <property type="entry name" value="Adaptor protein Cbl, N-terminal domain"/>
    <property type="match status" value="1"/>
</dbReference>
<dbReference type="Pfam" id="PF19584">
    <property type="entry name" value="MCAfunc"/>
    <property type="match status" value="1"/>
</dbReference>
<dbReference type="InParanoid" id="A0A0N7KTB7"/>
<dbReference type="Proteomes" id="UP000059680">
    <property type="component" value="Chromosome 11"/>
</dbReference>
<dbReference type="CDD" id="cd21037">
    <property type="entry name" value="MLKL_NTD"/>
    <property type="match status" value="1"/>
</dbReference>
<dbReference type="AlphaFoldDB" id="A0A0N7KTB7"/>
<dbReference type="InterPro" id="IPR036537">
    <property type="entry name" value="Adaptor_Cbl_N_dom_sf"/>
</dbReference>
<evidence type="ECO:0000313" key="2">
    <source>
        <dbReference type="EMBL" id="BAT15170.1"/>
    </source>
</evidence>
<name>A0A0N7KTB7_ORYSJ</name>
<dbReference type="EMBL" id="AP014967">
    <property type="protein sequence ID" value="BAT15170.1"/>
    <property type="molecule type" value="Genomic_DNA"/>
</dbReference>
<organism evidence="2 3">
    <name type="scientific">Oryza sativa subsp. japonica</name>
    <name type="common">Rice</name>
    <dbReference type="NCBI Taxonomy" id="39947"/>
    <lineage>
        <taxon>Eukaryota</taxon>
        <taxon>Viridiplantae</taxon>
        <taxon>Streptophyta</taxon>
        <taxon>Embryophyta</taxon>
        <taxon>Tracheophyta</taxon>
        <taxon>Spermatophyta</taxon>
        <taxon>Magnoliopsida</taxon>
        <taxon>Liliopsida</taxon>
        <taxon>Poales</taxon>
        <taxon>Poaceae</taxon>
        <taxon>BOP clade</taxon>
        <taxon>Oryzoideae</taxon>
        <taxon>Oryzeae</taxon>
        <taxon>Oryzinae</taxon>
        <taxon>Oryza</taxon>
        <taxon>Oryza sativa</taxon>
    </lineage>
</organism>
<feature type="domain" description="MCAfunc" evidence="1">
    <location>
        <begin position="35"/>
        <end position="152"/>
    </location>
</feature>
<dbReference type="eggNOG" id="KOG1187">
    <property type="taxonomic scope" value="Eukaryota"/>
</dbReference>
<feature type="non-terminal residue" evidence="2">
    <location>
        <position position="1"/>
    </location>
</feature>
<reference evidence="2 3" key="3">
    <citation type="journal article" date="2013" name="Rice">
        <title>Improvement of the Oryza sativa Nipponbare reference genome using next generation sequence and optical map data.</title>
        <authorList>
            <person name="Kawahara Y."/>
            <person name="de la Bastide M."/>
            <person name="Hamilton J.P."/>
            <person name="Kanamori H."/>
            <person name="McCombie W.R."/>
            <person name="Ouyang S."/>
            <person name="Schwartz D.C."/>
            <person name="Tanaka T."/>
            <person name="Wu J."/>
            <person name="Zhou S."/>
            <person name="Childs K.L."/>
            <person name="Davidson R.M."/>
            <person name="Lin H."/>
            <person name="Quesada-Ocampo L."/>
            <person name="Vaillancourt B."/>
            <person name="Sakai H."/>
            <person name="Lee S.S."/>
            <person name="Kim J."/>
            <person name="Numa H."/>
            <person name="Itoh T."/>
            <person name="Buell C.R."/>
            <person name="Matsumoto T."/>
        </authorList>
    </citation>
    <scope>NUCLEOTIDE SEQUENCE [LARGE SCALE GENOMIC DNA]</scope>
    <source>
        <strain evidence="3">cv. Nipponbare</strain>
    </source>
</reference>
<dbReference type="PANTHER" id="PTHR46604:SF1">
    <property type="entry name" value="OS11G0665800 PROTEIN"/>
    <property type="match status" value="1"/>
</dbReference>
<reference evidence="2 3" key="2">
    <citation type="journal article" date="2013" name="Plant Cell Physiol.">
        <title>Rice Annotation Project Database (RAP-DB): an integrative and interactive database for rice genomics.</title>
        <authorList>
            <person name="Sakai H."/>
            <person name="Lee S.S."/>
            <person name="Tanaka T."/>
            <person name="Numa H."/>
            <person name="Kim J."/>
            <person name="Kawahara Y."/>
            <person name="Wakimoto H."/>
            <person name="Yang C.C."/>
            <person name="Iwamoto M."/>
            <person name="Abe T."/>
            <person name="Yamada Y."/>
            <person name="Muto A."/>
            <person name="Inokuchi H."/>
            <person name="Ikemura T."/>
            <person name="Matsumoto T."/>
            <person name="Sasaki T."/>
            <person name="Itoh T."/>
        </authorList>
    </citation>
    <scope>NUCLEOTIDE SEQUENCE [LARGE SCALE GENOMIC DNA]</scope>
    <source>
        <strain evidence="3">cv. Nipponbare</strain>
    </source>
</reference>
<proteinExistence type="predicted"/>